<evidence type="ECO:0000313" key="2">
    <source>
        <dbReference type="EMBL" id="GIG91025.1"/>
    </source>
</evidence>
<comment type="caution">
    <text evidence="2">The sequence shown here is derived from an EMBL/GenBank/DDBJ whole genome shotgun (WGS) entry which is preliminary data.</text>
</comment>
<organism evidence="2 3">
    <name type="scientific">Plantactinospora endophytica</name>
    <dbReference type="NCBI Taxonomy" id="673535"/>
    <lineage>
        <taxon>Bacteria</taxon>
        <taxon>Bacillati</taxon>
        <taxon>Actinomycetota</taxon>
        <taxon>Actinomycetes</taxon>
        <taxon>Micromonosporales</taxon>
        <taxon>Micromonosporaceae</taxon>
        <taxon>Plantactinospora</taxon>
    </lineage>
</organism>
<accession>A0ABQ4E8M2</accession>
<evidence type="ECO:0008006" key="4">
    <source>
        <dbReference type="Google" id="ProtNLM"/>
    </source>
</evidence>
<protein>
    <recommendedName>
        <fullName evidence="4">DUF2530 domain-containing protein</fullName>
    </recommendedName>
</protein>
<feature type="transmembrane region" description="Helical" evidence="1">
    <location>
        <begin position="58"/>
        <end position="80"/>
    </location>
</feature>
<keyword evidence="1" id="KW-0472">Membrane</keyword>
<name>A0ABQ4E8M2_9ACTN</name>
<dbReference type="Proteomes" id="UP000646749">
    <property type="component" value="Unassembled WGS sequence"/>
</dbReference>
<evidence type="ECO:0000313" key="3">
    <source>
        <dbReference type="Proteomes" id="UP000646749"/>
    </source>
</evidence>
<proteinExistence type="predicted"/>
<reference evidence="2 3" key="1">
    <citation type="submission" date="2021-01" db="EMBL/GenBank/DDBJ databases">
        <title>Whole genome shotgun sequence of Plantactinospora endophytica NBRC 110450.</title>
        <authorList>
            <person name="Komaki H."/>
            <person name="Tamura T."/>
        </authorList>
    </citation>
    <scope>NUCLEOTIDE SEQUENCE [LARGE SCALE GENOMIC DNA]</scope>
    <source>
        <strain evidence="2 3">NBRC 110450</strain>
    </source>
</reference>
<evidence type="ECO:0000256" key="1">
    <source>
        <dbReference type="SAM" id="Phobius"/>
    </source>
</evidence>
<keyword evidence="1" id="KW-0812">Transmembrane</keyword>
<gene>
    <name evidence="2" type="ORF">Pen02_59610</name>
</gene>
<keyword evidence="1" id="KW-1133">Transmembrane helix</keyword>
<sequence>MACNPIEERAVAEYLPNPEGEEPAQDPVESRPSYLISSLPEDLAISRTPDTVQTRNRLALVCYLGYWLVSVLVVVGGLMGRFEEQLVGAVVAGLGASAAAVAYFYFRRPVQ</sequence>
<dbReference type="EMBL" id="BONW01000032">
    <property type="protein sequence ID" value="GIG91025.1"/>
    <property type="molecule type" value="Genomic_DNA"/>
</dbReference>
<feature type="transmembrane region" description="Helical" evidence="1">
    <location>
        <begin position="86"/>
        <end position="106"/>
    </location>
</feature>
<keyword evidence="3" id="KW-1185">Reference proteome</keyword>